<evidence type="ECO:0000313" key="2">
    <source>
        <dbReference type="Proteomes" id="UP000277766"/>
    </source>
</evidence>
<keyword evidence="2" id="KW-1185">Reference proteome</keyword>
<evidence type="ECO:0000313" key="1">
    <source>
        <dbReference type="EMBL" id="RTR28999.1"/>
    </source>
</evidence>
<protein>
    <submittedName>
        <fullName evidence="1">Uncharacterized protein</fullName>
    </submittedName>
</protein>
<sequence>MNTATPGQLVPLPGPGSVFLTRRHFQVGPLRGHPEQIQGVWFGTDTARPPVTAPATGVAVALVALPMGAAPLPTWPETLTLGLPGAALLLTAALTHLRHQQQIHGLARSCPGLTLRLEGGDCAETQVYVPEVTAPQAAEFYLAWRRYQGE</sequence>
<reference evidence="1 2" key="1">
    <citation type="submission" date="2018-12" db="EMBL/GenBank/DDBJ databases">
        <title>Deinococcus radiophilus ATCC 27603 genome sequencing and assembly.</title>
        <authorList>
            <person name="Maclea K.S."/>
            <person name="Maynard C.R."/>
        </authorList>
    </citation>
    <scope>NUCLEOTIDE SEQUENCE [LARGE SCALE GENOMIC DNA]</scope>
    <source>
        <strain evidence="1 2">ATCC 27603</strain>
    </source>
</reference>
<name>A0A431W1C5_9DEIO</name>
<organism evidence="1 2">
    <name type="scientific">Deinococcus radiophilus</name>
    <dbReference type="NCBI Taxonomy" id="32062"/>
    <lineage>
        <taxon>Bacteria</taxon>
        <taxon>Thermotogati</taxon>
        <taxon>Deinococcota</taxon>
        <taxon>Deinococci</taxon>
        <taxon>Deinococcales</taxon>
        <taxon>Deinococcaceae</taxon>
        <taxon>Deinococcus</taxon>
    </lineage>
</organism>
<dbReference type="RefSeq" id="WP_126351454.1">
    <property type="nucleotide sequence ID" value="NZ_CP086380.1"/>
</dbReference>
<accession>A0A431W1C5</accession>
<proteinExistence type="predicted"/>
<comment type="caution">
    <text evidence="1">The sequence shown here is derived from an EMBL/GenBank/DDBJ whole genome shotgun (WGS) entry which is preliminary data.</text>
</comment>
<dbReference type="EMBL" id="RXPE01000005">
    <property type="protein sequence ID" value="RTR28999.1"/>
    <property type="molecule type" value="Genomic_DNA"/>
</dbReference>
<gene>
    <name evidence="1" type="ORF">EJ104_03900</name>
</gene>
<dbReference type="AlphaFoldDB" id="A0A431W1C5"/>
<dbReference type="Proteomes" id="UP000277766">
    <property type="component" value="Unassembled WGS sequence"/>
</dbReference>